<proteinExistence type="predicted"/>
<sequence>MIQPTIQPSISNPMEWALVGSMLEMKWTSNRWLQHPAELPPIHSTQLYIFKGPDRWPHCHPLIALFLCALSPLPWC</sequence>
<gene>
    <name evidence="1" type="ORF">DAPPUDRAFT_304919</name>
</gene>
<protein>
    <submittedName>
        <fullName evidence="1">Uncharacterized protein</fullName>
    </submittedName>
</protein>
<dbReference type="KEGG" id="dpx:DAPPUDRAFT_304919"/>
<evidence type="ECO:0000313" key="1">
    <source>
        <dbReference type="EMBL" id="EFX79181.1"/>
    </source>
</evidence>
<evidence type="ECO:0000313" key="2">
    <source>
        <dbReference type="Proteomes" id="UP000000305"/>
    </source>
</evidence>
<accession>E9GMZ6</accession>
<name>E9GMZ6_DAPPU</name>
<keyword evidence="2" id="KW-1185">Reference proteome</keyword>
<dbReference type="AlphaFoldDB" id="E9GMZ6"/>
<dbReference type="InParanoid" id="E9GMZ6"/>
<organism evidence="1 2">
    <name type="scientific">Daphnia pulex</name>
    <name type="common">Water flea</name>
    <dbReference type="NCBI Taxonomy" id="6669"/>
    <lineage>
        <taxon>Eukaryota</taxon>
        <taxon>Metazoa</taxon>
        <taxon>Ecdysozoa</taxon>
        <taxon>Arthropoda</taxon>
        <taxon>Crustacea</taxon>
        <taxon>Branchiopoda</taxon>
        <taxon>Diplostraca</taxon>
        <taxon>Cladocera</taxon>
        <taxon>Anomopoda</taxon>
        <taxon>Daphniidae</taxon>
        <taxon>Daphnia</taxon>
    </lineage>
</organism>
<dbReference type="EMBL" id="GL732553">
    <property type="protein sequence ID" value="EFX79181.1"/>
    <property type="molecule type" value="Genomic_DNA"/>
</dbReference>
<reference evidence="1 2" key="1">
    <citation type="journal article" date="2011" name="Science">
        <title>The ecoresponsive genome of Daphnia pulex.</title>
        <authorList>
            <person name="Colbourne J.K."/>
            <person name="Pfrender M.E."/>
            <person name="Gilbert D."/>
            <person name="Thomas W.K."/>
            <person name="Tucker A."/>
            <person name="Oakley T.H."/>
            <person name="Tokishita S."/>
            <person name="Aerts A."/>
            <person name="Arnold G.J."/>
            <person name="Basu M.K."/>
            <person name="Bauer D.J."/>
            <person name="Caceres C.E."/>
            <person name="Carmel L."/>
            <person name="Casola C."/>
            <person name="Choi J.H."/>
            <person name="Detter J.C."/>
            <person name="Dong Q."/>
            <person name="Dusheyko S."/>
            <person name="Eads B.D."/>
            <person name="Frohlich T."/>
            <person name="Geiler-Samerotte K.A."/>
            <person name="Gerlach D."/>
            <person name="Hatcher P."/>
            <person name="Jogdeo S."/>
            <person name="Krijgsveld J."/>
            <person name="Kriventseva E.V."/>
            <person name="Kultz D."/>
            <person name="Laforsch C."/>
            <person name="Lindquist E."/>
            <person name="Lopez J."/>
            <person name="Manak J.R."/>
            <person name="Muller J."/>
            <person name="Pangilinan J."/>
            <person name="Patwardhan R.P."/>
            <person name="Pitluck S."/>
            <person name="Pritham E.J."/>
            <person name="Rechtsteiner A."/>
            <person name="Rho M."/>
            <person name="Rogozin I.B."/>
            <person name="Sakarya O."/>
            <person name="Salamov A."/>
            <person name="Schaack S."/>
            <person name="Shapiro H."/>
            <person name="Shiga Y."/>
            <person name="Skalitzky C."/>
            <person name="Smith Z."/>
            <person name="Souvorov A."/>
            <person name="Sung W."/>
            <person name="Tang Z."/>
            <person name="Tsuchiya D."/>
            <person name="Tu H."/>
            <person name="Vos H."/>
            <person name="Wang M."/>
            <person name="Wolf Y.I."/>
            <person name="Yamagata H."/>
            <person name="Yamada T."/>
            <person name="Ye Y."/>
            <person name="Shaw J.R."/>
            <person name="Andrews J."/>
            <person name="Crease T.J."/>
            <person name="Tang H."/>
            <person name="Lucas S.M."/>
            <person name="Robertson H.M."/>
            <person name="Bork P."/>
            <person name="Koonin E.V."/>
            <person name="Zdobnov E.M."/>
            <person name="Grigoriev I.V."/>
            <person name="Lynch M."/>
            <person name="Boore J.L."/>
        </authorList>
    </citation>
    <scope>NUCLEOTIDE SEQUENCE [LARGE SCALE GENOMIC DNA]</scope>
</reference>
<dbReference type="Proteomes" id="UP000000305">
    <property type="component" value="Unassembled WGS sequence"/>
</dbReference>
<dbReference type="HOGENOM" id="CLU_2656974_0_0_1"/>